<accession>A0A1L7XAT5</accession>
<organism evidence="5 6">
    <name type="scientific">Phialocephala subalpina</name>
    <dbReference type="NCBI Taxonomy" id="576137"/>
    <lineage>
        <taxon>Eukaryota</taxon>
        <taxon>Fungi</taxon>
        <taxon>Dikarya</taxon>
        <taxon>Ascomycota</taxon>
        <taxon>Pezizomycotina</taxon>
        <taxon>Leotiomycetes</taxon>
        <taxon>Helotiales</taxon>
        <taxon>Mollisiaceae</taxon>
        <taxon>Phialocephala</taxon>
        <taxon>Phialocephala fortinii species complex</taxon>
    </lineage>
</organism>
<proteinExistence type="predicted"/>
<dbReference type="Pfam" id="PF00734">
    <property type="entry name" value="CBM_1"/>
    <property type="match status" value="1"/>
</dbReference>
<protein>
    <submittedName>
        <fullName evidence="5">Related to cellulase</fullName>
    </submittedName>
</protein>
<dbReference type="InterPro" id="IPR000254">
    <property type="entry name" value="CBD"/>
</dbReference>
<keyword evidence="6" id="KW-1185">Reference proteome</keyword>
<feature type="signal peptide" evidence="3">
    <location>
        <begin position="1"/>
        <end position="15"/>
    </location>
</feature>
<name>A0A1L7XAT5_9HELO</name>
<dbReference type="PROSITE" id="PS00562">
    <property type="entry name" value="CBM1_1"/>
    <property type="match status" value="1"/>
</dbReference>
<dbReference type="GO" id="GO:0030248">
    <property type="term" value="F:cellulose binding"/>
    <property type="evidence" value="ECO:0007669"/>
    <property type="project" value="InterPro"/>
</dbReference>
<dbReference type="SUPFAM" id="SSF57180">
    <property type="entry name" value="Cellulose-binding domain"/>
    <property type="match status" value="1"/>
</dbReference>
<dbReference type="InterPro" id="IPR035971">
    <property type="entry name" value="CBD_sf"/>
</dbReference>
<reference evidence="5 6" key="1">
    <citation type="submission" date="2016-03" db="EMBL/GenBank/DDBJ databases">
        <authorList>
            <person name="Ploux O."/>
        </authorList>
    </citation>
    <scope>NUCLEOTIDE SEQUENCE [LARGE SCALE GENOMIC DNA]</scope>
    <source>
        <strain evidence="5 6">UAMH 11012</strain>
    </source>
</reference>
<dbReference type="Proteomes" id="UP000184330">
    <property type="component" value="Unassembled WGS sequence"/>
</dbReference>
<evidence type="ECO:0000256" key="1">
    <source>
        <dbReference type="ARBA" id="ARBA00022729"/>
    </source>
</evidence>
<dbReference type="GO" id="GO:0005576">
    <property type="term" value="C:extracellular region"/>
    <property type="evidence" value="ECO:0007669"/>
    <property type="project" value="InterPro"/>
</dbReference>
<gene>
    <name evidence="5" type="ORF">PAC_12026</name>
</gene>
<feature type="region of interest" description="Disordered" evidence="2">
    <location>
        <begin position="58"/>
        <end position="86"/>
    </location>
</feature>
<evidence type="ECO:0000259" key="4">
    <source>
        <dbReference type="PROSITE" id="PS51164"/>
    </source>
</evidence>
<sequence length="243" mass="25839">MKSILVLLSATAALAQQSAWGQCGGIGWTGATTCVEGYVCTVDGDYYSQCIPGVAASSTTSPTPTTVVGSASTTLSGGSSSASGPGTTLQSGYYWIRAVESPNFHKYLQSRPLYSPGDAVLDSYTTAGQFQIISGQLVQLINSTYTLYANVQQNTTAATKLSMSFNATENTYGTFAFSGDAVTWSTPDINRPNLSAWLVCENQTLWINLGNYAYLTPAGCVDETIHYYNDQTAVGRREVKLEG</sequence>
<feature type="domain" description="CBM1" evidence="4">
    <location>
        <begin position="15"/>
        <end position="51"/>
    </location>
</feature>
<dbReference type="GO" id="GO:0005975">
    <property type="term" value="P:carbohydrate metabolic process"/>
    <property type="evidence" value="ECO:0007669"/>
    <property type="project" value="InterPro"/>
</dbReference>
<dbReference type="PROSITE" id="PS51164">
    <property type="entry name" value="CBM1_2"/>
    <property type="match status" value="1"/>
</dbReference>
<feature type="chain" id="PRO_5012046924" evidence="3">
    <location>
        <begin position="16"/>
        <end position="243"/>
    </location>
</feature>
<evidence type="ECO:0000313" key="5">
    <source>
        <dbReference type="EMBL" id="CZR62129.1"/>
    </source>
</evidence>
<dbReference type="STRING" id="576137.A0A1L7XAT5"/>
<evidence type="ECO:0000256" key="2">
    <source>
        <dbReference type="SAM" id="MobiDB-lite"/>
    </source>
</evidence>
<dbReference type="OrthoDB" id="70316at2759"/>
<dbReference type="SMART" id="SM00236">
    <property type="entry name" value="fCBD"/>
    <property type="match status" value="1"/>
</dbReference>
<keyword evidence="1 3" id="KW-0732">Signal</keyword>
<evidence type="ECO:0000313" key="6">
    <source>
        <dbReference type="Proteomes" id="UP000184330"/>
    </source>
</evidence>
<evidence type="ECO:0000256" key="3">
    <source>
        <dbReference type="SAM" id="SignalP"/>
    </source>
</evidence>
<dbReference type="AlphaFoldDB" id="A0A1L7XAT5"/>
<dbReference type="EMBL" id="FJOG01000020">
    <property type="protein sequence ID" value="CZR62129.1"/>
    <property type="molecule type" value="Genomic_DNA"/>
</dbReference>